<dbReference type="Proteomes" id="UP000614221">
    <property type="component" value="Unassembled WGS sequence"/>
</dbReference>
<accession>A0A830EXH8</accession>
<sequence length="132" mass="15100">MTDKTTLTVRVGDGEQTRQETRDRLRAMERGDDIEDRHVLVLDDEADLQRLLSPTNLELMRVIREHEPESMRVAADLVERDFKDVHRNLTELEALNVIEFEQSGRSKRPIVRFDAIDAEITLNSGDTDVAAG</sequence>
<comment type="caution">
    <text evidence="2">The sequence shown here is derived from an EMBL/GenBank/DDBJ whole genome shotgun (WGS) entry which is preliminary data.</text>
</comment>
<reference evidence="2" key="1">
    <citation type="journal article" date="2014" name="Int. J. Syst. Evol. Microbiol.">
        <title>Complete genome sequence of Corynebacterium casei LMG S-19264T (=DSM 44701T), isolated from a smear-ripened cheese.</title>
        <authorList>
            <consortium name="US DOE Joint Genome Institute (JGI-PGF)"/>
            <person name="Walter F."/>
            <person name="Albersmeier A."/>
            <person name="Kalinowski J."/>
            <person name="Ruckert C."/>
        </authorList>
    </citation>
    <scope>NUCLEOTIDE SEQUENCE</scope>
    <source>
        <strain evidence="2">JCM 19018</strain>
    </source>
</reference>
<protein>
    <submittedName>
        <fullName evidence="2">Transcriptional regulator</fullName>
    </submittedName>
</protein>
<organism evidence="2 3">
    <name type="scientific">Haloarcula sebkhae</name>
    <dbReference type="NCBI Taxonomy" id="932660"/>
    <lineage>
        <taxon>Archaea</taxon>
        <taxon>Methanobacteriati</taxon>
        <taxon>Methanobacteriota</taxon>
        <taxon>Stenosarchaea group</taxon>
        <taxon>Halobacteria</taxon>
        <taxon>Halobacteriales</taxon>
        <taxon>Haloarculaceae</taxon>
        <taxon>Haloarcula</taxon>
    </lineage>
</organism>
<name>A0A830EXH8_9EURY</name>
<dbReference type="AlphaFoldDB" id="A0A830EXH8"/>
<evidence type="ECO:0000313" key="3">
    <source>
        <dbReference type="Proteomes" id="UP000614221"/>
    </source>
</evidence>
<dbReference type="OrthoDB" id="325082at2157"/>
<gene>
    <name evidence="2" type="ORF">GCM10009067_40720</name>
</gene>
<proteinExistence type="predicted"/>
<feature type="region of interest" description="Disordered" evidence="1">
    <location>
        <begin position="1"/>
        <end position="20"/>
    </location>
</feature>
<evidence type="ECO:0000313" key="2">
    <source>
        <dbReference type="EMBL" id="GGK84382.1"/>
    </source>
</evidence>
<dbReference type="RefSeq" id="WP_188980850.1">
    <property type="nucleotide sequence ID" value="NZ_BMPD01000012.1"/>
</dbReference>
<dbReference type="EMBL" id="BMPD01000012">
    <property type="protein sequence ID" value="GGK84382.1"/>
    <property type="molecule type" value="Genomic_DNA"/>
</dbReference>
<dbReference type="Pfam" id="PF25212">
    <property type="entry name" value="HVO_A0114"/>
    <property type="match status" value="1"/>
</dbReference>
<reference evidence="2" key="2">
    <citation type="submission" date="2020-09" db="EMBL/GenBank/DDBJ databases">
        <authorList>
            <person name="Sun Q."/>
            <person name="Ohkuma M."/>
        </authorList>
    </citation>
    <scope>NUCLEOTIDE SEQUENCE</scope>
    <source>
        <strain evidence="2">JCM 19018</strain>
    </source>
</reference>
<evidence type="ECO:0000256" key="1">
    <source>
        <dbReference type="SAM" id="MobiDB-lite"/>
    </source>
</evidence>